<feature type="domain" description="4Fe-4S" evidence="5">
    <location>
        <begin position="1"/>
        <end position="59"/>
    </location>
</feature>
<reference evidence="6" key="1">
    <citation type="journal article" date="2015" name="Nature">
        <title>Complex archaea that bridge the gap between prokaryotes and eukaryotes.</title>
        <authorList>
            <person name="Spang A."/>
            <person name="Saw J.H."/>
            <person name="Jorgensen S.L."/>
            <person name="Zaremba-Niedzwiedzka K."/>
            <person name="Martijn J."/>
            <person name="Lind A.E."/>
            <person name="van Eijk R."/>
            <person name="Schleper C."/>
            <person name="Guy L."/>
            <person name="Ettema T.J."/>
        </authorList>
    </citation>
    <scope>NUCLEOTIDE SEQUENCE</scope>
</reference>
<keyword evidence="3" id="KW-0408">Iron</keyword>
<organism evidence="6">
    <name type="scientific">marine sediment metagenome</name>
    <dbReference type="NCBI Taxonomy" id="412755"/>
    <lineage>
        <taxon>unclassified sequences</taxon>
        <taxon>metagenomes</taxon>
        <taxon>ecological metagenomes</taxon>
    </lineage>
</organism>
<dbReference type="EMBL" id="LAZR01056275">
    <property type="protein sequence ID" value="KKK74533.1"/>
    <property type="molecule type" value="Genomic_DNA"/>
</dbReference>
<dbReference type="InterPro" id="IPR016041">
    <property type="entry name" value="Ac-CoA_synth_d_su_TIM-brl"/>
</dbReference>
<dbReference type="GO" id="GO:0046872">
    <property type="term" value="F:metal ion binding"/>
    <property type="evidence" value="ECO:0007669"/>
    <property type="project" value="UniProtKB-KW"/>
</dbReference>
<dbReference type="Gene3D" id="3.20.20.20">
    <property type="entry name" value="Dihydropteroate synthase-like"/>
    <property type="match status" value="1"/>
</dbReference>
<dbReference type="PANTHER" id="PTHR36214:SF3">
    <property type="entry name" value="ACETYL-COA DECARBONYLASE_SYNTHASE COMPLEX SUBUNIT GAMMA"/>
    <property type="match status" value="1"/>
</dbReference>
<dbReference type="PANTHER" id="PTHR36214">
    <property type="match status" value="1"/>
</dbReference>
<accession>A0A0F8XZV3</accession>
<dbReference type="AlphaFoldDB" id="A0A0F8XZV3"/>
<dbReference type="InterPro" id="IPR011005">
    <property type="entry name" value="Dihydropteroate_synth-like_sf"/>
</dbReference>
<comment type="caution">
    <text evidence="6">The sequence shown here is derived from an EMBL/GenBank/DDBJ whole genome shotgun (WGS) entry which is preliminary data.</text>
</comment>
<evidence type="ECO:0000313" key="6">
    <source>
        <dbReference type="EMBL" id="KKK74533.1"/>
    </source>
</evidence>
<gene>
    <name evidence="6" type="ORF">LCGC14_2882820</name>
</gene>
<dbReference type="GO" id="GO:0051539">
    <property type="term" value="F:4 iron, 4 sulfur cluster binding"/>
    <property type="evidence" value="ECO:0007669"/>
    <property type="project" value="UniProtKB-KW"/>
</dbReference>
<dbReference type="Pfam" id="PF04060">
    <property type="entry name" value="FeS"/>
    <property type="match status" value="1"/>
</dbReference>
<evidence type="ECO:0000256" key="1">
    <source>
        <dbReference type="ARBA" id="ARBA00022485"/>
    </source>
</evidence>
<proteinExistence type="predicted"/>
<evidence type="ECO:0000256" key="2">
    <source>
        <dbReference type="ARBA" id="ARBA00022723"/>
    </source>
</evidence>
<sequence length="316" mass="34125">MALTGMQIYKLLPKTNCKDCDLPTCMAFAMQVAAKQKALTDCPHVSDEAQAELSDASTPPMKLVKIGKEPNQIEIGQETVMFRHEEKFHRPCGIAVRVPASLSNDEAVAKTEKINGSVFERVGETLKVGFCAVEVDGCDDPGARAKTIADKSKVPMILIGKNASDMKSACDTVKDSRPLIYKADASNIDGYAEIAASMKLPLAISANNLEELADLSKKAKDKGVEDIVLAFGSENMGETIRNLTTTRRAALKKNFKPFGFPSMVEITSDNAVDEAVIASAFAAKYAGIVIVDNVQPWGLLPQMVIVQNIYTDPQVP</sequence>
<keyword evidence="4" id="KW-0411">Iron-sulfur</keyword>
<evidence type="ECO:0000259" key="5">
    <source>
        <dbReference type="PROSITE" id="PS51656"/>
    </source>
</evidence>
<name>A0A0F8XZV3_9ZZZZ</name>
<keyword evidence="1" id="KW-0004">4Fe-4S</keyword>
<evidence type="ECO:0000256" key="4">
    <source>
        <dbReference type="ARBA" id="ARBA00023014"/>
    </source>
</evidence>
<dbReference type="NCBIfam" id="NF003195">
    <property type="entry name" value="PRK04165.1"/>
    <property type="match status" value="1"/>
</dbReference>
<protein>
    <recommendedName>
        <fullName evidence="5">4Fe-4S domain-containing protein</fullName>
    </recommendedName>
</protein>
<evidence type="ECO:0000256" key="3">
    <source>
        <dbReference type="ARBA" id="ARBA00023004"/>
    </source>
</evidence>
<feature type="non-terminal residue" evidence="6">
    <location>
        <position position="316"/>
    </location>
</feature>
<dbReference type="Pfam" id="PF03599">
    <property type="entry name" value="CdhD"/>
    <property type="match status" value="1"/>
</dbReference>
<dbReference type="InterPro" id="IPR051069">
    <property type="entry name" value="ACDS_complex_subunit"/>
</dbReference>
<dbReference type="InterPro" id="IPR007202">
    <property type="entry name" value="4Fe-4S_dom"/>
</dbReference>
<keyword evidence="2" id="KW-0479">Metal-binding</keyword>
<dbReference type="PROSITE" id="PS51656">
    <property type="entry name" value="4FE4S"/>
    <property type="match status" value="1"/>
</dbReference>